<protein>
    <submittedName>
        <fullName evidence="3">Uncharacterized protein</fullName>
    </submittedName>
</protein>
<reference evidence="3" key="1">
    <citation type="submission" date="2023-09" db="UniProtKB">
        <authorList>
            <consortium name="Ensembl"/>
        </authorList>
    </citation>
    <scope>IDENTIFICATION</scope>
</reference>
<keyword evidence="2" id="KW-0472">Membrane</keyword>
<evidence type="ECO:0000256" key="1">
    <source>
        <dbReference type="SAM" id="MobiDB-lite"/>
    </source>
</evidence>
<dbReference type="PANTHER" id="PTHR37367:SF1">
    <property type="entry name" value="CHROMOSOME 4 OPEN READING FRAME 3"/>
    <property type="match status" value="1"/>
</dbReference>
<organism evidence="3">
    <name type="scientific">Balaenoptera musculus</name>
    <name type="common">Blue whale</name>
    <dbReference type="NCBI Taxonomy" id="9771"/>
    <lineage>
        <taxon>Eukaryota</taxon>
        <taxon>Metazoa</taxon>
        <taxon>Chordata</taxon>
        <taxon>Craniata</taxon>
        <taxon>Vertebrata</taxon>
        <taxon>Euteleostomi</taxon>
        <taxon>Mammalia</taxon>
        <taxon>Eutheria</taxon>
        <taxon>Laurasiatheria</taxon>
        <taxon>Artiodactyla</taxon>
        <taxon>Whippomorpha</taxon>
        <taxon>Cetacea</taxon>
        <taxon>Mysticeti</taxon>
        <taxon>Balaenopteridae</taxon>
        <taxon>Balaenoptera</taxon>
    </lineage>
</organism>
<feature type="region of interest" description="Disordered" evidence="1">
    <location>
        <begin position="108"/>
        <end position="141"/>
    </location>
</feature>
<dbReference type="InterPro" id="IPR038780">
    <property type="entry name" value="ALN"/>
</dbReference>
<dbReference type="GeneTree" id="ENSGT00530000064570"/>
<feature type="transmembrane region" description="Helical" evidence="2">
    <location>
        <begin position="149"/>
        <end position="170"/>
    </location>
</feature>
<dbReference type="Pfam" id="PF17696">
    <property type="entry name" value="ALN"/>
    <property type="match status" value="1"/>
</dbReference>
<dbReference type="AlphaFoldDB" id="A0A8C0I7U6"/>
<dbReference type="Ensembl" id="ENSBMST00010034455.1">
    <property type="protein sequence ID" value="ENSBMSP00010031351.1"/>
    <property type="gene ID" value="ENSBMSG00010022588.1"/>
</dbReference>
<keyword evidence="2" id="KW-1133">Transmembrane helix</keyword>
<feature type="region of interest" description="Disordered" evidence="1">
    <location>
        <begin position="1"/>
        <end position="22"/>
    </location>
</feature>
<sequence>PASHLDAAGRSGRATSPASRWRRRCLSSVTEEADRRAAPARWKGRVQGPFPGWVQGPFPGRGTAHAWEGGWVGLRPLFRGGERGRAGAEDFWLLRLWRGDCCKMEVGSAAEDGRDGPRERRGLGEAERPQQNHEVRPQSGADRLPKHSYWLDLWLFVLLDVVLFFFVYFLPCPQFWQKFGHKLTVREAPLSLIPWIS</sequence>
<feature type="compositionally biased region" description="Basic and acidic residues" evidence="1">
    <location>
        <begin position="111"/>
        <end position="136"/>
    </location>
</feature>
<dbReference type="OMA" id="DWCEMEV"/>
<accession>A0A8C0I7U6</accession>
<proteinExistence type="predicted"/>
<keyword evidence="2" id="KW-0812">Transmembrane</keyword>
<name>A0A8C0I7U6_BALMU</name>
<evidence type="ECO:0000256" key="2">
    <source>
        <dbReference type="SAM" id="Phobius"/>
    </source>
</evidence>
<evidence type="ECO:0000313" key="3">
    <source>
        <dbReference type="Ensembl" id="ENSBMSP00010031351.1"/>
    </source>
</evidence>
<dbReference type="PANTHER" id="PTHR37367">
    <property type="entry name" value="CHROMOSOME 4 OPEN READING FRAME 3"/>
    <property type="match status" value="1"/>
</dbReference>